<dbReference type="EMBL" id="BGZK01001067">
    <property type="protein sequence ID" value="GBP70225.1"/>
    <property type="molecule type" value="Genomic_DNA"/>
</dbReference>
<reference evidence="2 3" key="1">
    <citation type="journal article" date="2019" name="Commun. Biol.">
        <title>The bagworm genome reveals a unique fibroin gene that provides high tensile strength.</title>
        <authorList>
            <person name="Kono N."/>
            <person name="Nakamura H."/>
            <person name="Ohtoshi R."/>
            <person name="Tomita M."/>
            <person name="Numata K."/>
            <person name="Arakawa K."/>
        </authorList>
    </citation>
    <scope>NUCLEOTIDE SEQUENCE [LARGE SCALE GENOMIC DNA]</scope>
</reference>
<evidence type="ECO:0000313" key="3">
    <source>
        <dbReference type="Proteomes" id="UP000299102"/>
    </source>
</evidence>
<accession>A0A4C1Y702</accession>
<evidence type="ECO:0000256" key="1">
    <source>
        <dbReference type="SAM" id="MobiDB-lite"/>
    </source>
</evidence>
<feature type="region of interest" description="Disordered" evidence="1">
    <location>
        <begin position="31"/>
        <end position="54"/>
    </location>
</feature>
<dbReference type="Proteomes" id="UP000299102">
    <property type="component" value="Unassembled WGS sequence"/>
</dbReference>
<organism evidence="2 3">
    <name type="scientific">Eumeta variegata</name>
    <name type="common">Bagworm moth</name>
    <name type="synonym">Eumeta japonica</name>
    <dbReference type="NCBI Taxonomy" id="151549"/>
    <lineage>
        <taxon>Eukaryota</taxon>
        <taxon>Metazoa</taxon>
        <taxon>Ecdysozoa</taxon>
        <taxon>Arthropoda</taxon>
        <taxon>Hexapoda</taxon>
        <taxon>Insecta</taxon>
        <taxon>Pterygota</taxon>
        <taxon>Neoptera</taxon>
        <taxon>Endopterygota</taxon>
        <taxon>Lepidoptera</taxon>
        <taxon>Glossata</taxon>
        <taxon>Ditrysia</taxon>
        <taxon>Tineoidea</taxon>
        <taxon>Psychidae</taxon>
        <taxon>Oiketicinae</taxon>
        <taxon>Eumeta</taxon>
    </lineage>
</organism>
<proteinExistence type="predicted"/>
<dbReference type="AlphaFoldDB" id="A0A4C1Y702"/>
<protein>
    <submittedName>
        <fullName evidence="2">Uncharacterized protein</fullName>
    </submittedName>
</protein>
<gene>
    <name evidence="2" type="ORF">EVAR_7492_1</name>
</gene>
<keyword evidence="3" id="KW-1185">Reference proteome</keyword>
<comment type="caution">
    <text evidence="2">The sequence shown here is derived from an EMBL/GenBank/DDBJ whole genome shotgun (WGS) entry which is preliminary data.</text>
</comment>
<name>A0A4C1Y702_EUMVA</name>
<sequence length="253" mass="29083">MQNGRVVFRQSASRERLSSLRQLKQLDFHLRANPSAPAGRGRGRRGPGARPRPIARRSRKLLSTFYAISFFRRRFLRLIILFKKPRRETNVRASYQKAGGHRRPFTLATTEESSVDCRLLDRYRINKRKCTDGKEWTEKGNGLMEGRSDNLKSHACPKILIHMDSTSFHCPFNHSTSTSERGGEPPYYHETARGLKKSELVHCLRVEIVGPTDDVSLTINSRHKFAVETVSWNFSRGVTFLNLQKVKKVKNGF</sequence>
<evidence type="ECO:0000313" key="2">
    <source>
        <dbReference type="EMBL" id="GBP70225.1"/>
    </source>
</evidence>
<feature type="compositionally biased region" description="Basic residues" evidence="1">
    <location>
        <begin position="41"/>
        <end position="54"/>
    </location>
</feature>